<evidence type="ECO:0000313" key="2">
    <source>
        <dbReference type="Proteomes" id="UP000187321"/>
    </source>
</evidence>
<dbReference type="AlphaFoldDB" id="A0A1P8RFA9"/>
<dbReference type="EMBL" id="CP019327">
    <property type="protein sequence ID" value="APX97291.1"/>
    <property type="molecule type" value="Genomic_DNA"/>
</dbReference>
<protein>
    <submittedName>
        <fullName evidence="1">Uncharacterized protein</fullName>
    </submittedName>
</protein>
<accession>A0A1P8RFA9</accession>
<organism evidence="1 2">
    <name type="scientific">Natronorubrum daqingense</name>
    <dbReference type="NCBI Taxonomy" id="588898"/>
    <lineage>
        <taxon>Archaea</taxon>
        <taxon>Methanobacteriati</taxon>
        <taxon>Methanobacteriota</taxon>
        <taxon>Stenosarchaea group</taxon>
        <taxon>Halobacteria</taxon>
        <taxon>Halobacteriales</taxon>
        <taxon>Natrialbaceae</taxon>
        <taxon>Natronorubrum</taxon>
    </lineage>
</organism>
<reference evidence="1 2" key="1">
    <citation type="submission" date="2017-01" db="EMBL/GenBank/DDBJ databases">
        <title>Complete genome sequence of Haloterrigena daqingensis type strain (JX313T).</title>
        <authorList>
            <person name="Shuang W."/>
        </authorList>
    </citation>
    <scope>NUCLEOTIDE SEQUENCE [LARGE SCALE GENOMIC DNA]</scope>
    <source>
        <strain evidence="1 2">JX313</strain>
    </source>
</reference>
<dbReference type="KEGG" id="hda:BB347_12085"/>
<evidence type="ECO:0000313" key="1">
    <source>
        <dbReference type="EMBL" id="APX97291.1"/>
    </source>
</evidence>
<proteinExistence type="predicted"/>
<gene>
    <name evidence="1" type="ORF">BB347_12085</name>
</gene>
<dbReference type="Proteomes" id="UP000187321">
    <property type="component" value="Chromosome"/>
</dbReference>
<name>A0A1P8RFA9_9EURY</name>
<sequence length="96" mass="10652">MRPDEPTPFSNSRDWYGRRLEFDSTAVGSSHLDPPRFDPRLVRISSGTHVSSLSKPLVGPLRVARTHRWSLRGVPLCDRAAKITLSGGVVLVKFSP</sequence>